<dbReference type="PROSITE" id="PS50943">
    <property type="entry name" value="HTH_CROC1"/>
    <property type="match status" value="1"/>
</dbReference>
<gene>
    <name evidence="2" type="ORF">SAMN05216174_102380</name>
</gene>
<reference evidence="3" key="1">
    <citation type="submission" date="2016-10" db="EMBL/GenBank/DDBJ databases">
        <authorList>
            <person name="Varghese N."/>
            <person name="Submissions S."/>
        </authorList>
    </citation>
    <scope>NUCLEOTIDE SEQUENCE [LARGE SCALE GENOMIC DNA]</scope>
    <source>
        <strain evidence="3">IBRC-M 10403</strain>
    </source>
</reference>
<dbReference type="CDD" id="cd00093">
    <property type="entry name" value="HTH_XRE"/>
    <property type="match status" value="1"/>
</dbReference>
<proteinExistence type="predicted"/>
<dbReference type="EMBL" id="FMZZ01000002">
    <property type="protein sequence ID" value="SDC50655.1"/>
    <property type="molecule type" value="Genomic_DNA"/>
</dbReference>
<dbReference type="OrthoDB" id="4509586at2"/>
<evidence type="ECO:0000259" key="1">
    <source>
        <dbReference type="PROSITE" id="PS50943"/>
    </source>
</evidence>
<accession>A0A1G6M6S8</accession>
<dbReference type="SUPFAM" id="SSF47413">
    <property type="entry name" value="lambda repressor-like DNA-binding domains"/>
    <property type="match status" value="1"/>
</dbReference>
<dbReference type="STRING" id="1271860.SAMN05216174_102380"/>
<dbReference type="GO" id="GO:0003677">
    <property type="term" value="F:DNA binding"/>
    <property type="evidence" value="ECO:0007669"/>
    <property type="project" value="InterPro"/>
</dbReference>
<dbReference type="Proteomes" id="UP000199501">
    <property type="component" value="Unassembled WGS sequence"/>
</dbReference>
<protein>
    <recommendedName>
        <fullName evidence="1">HTH cro/C1-type domain-containing protein</fullName>
    </recommendedName>
</protein>
<keyword evidence="3" id="KW-1185">Reference proteome</keyword>
<sequence>MALSRQADQIRTAQVVLDFMPSTPPLLTNRDATITWQNRERTDSASAFSASAFNKGAPLQSKSPTLTQSQGVPLTGVVAGFVLKLARRSACLTQESLAESLQVDVTTIQGWESGRRPLAAVQAGDVLRLGSRLAHLGAPASTRRHLREAMEADLVLSTGVAAAATWVGPEAHPLAGHVHRRSLTNLITWPLTGDLPPQLIEFTPKIPNRGPTALRPRLTIEATSRFLDHLMTVVEHCKRPQDALLRRQAVYLLGFDKRPHVADWLRGEWDRASRRPVAEGDVTALMEARSASVTLAATGDGGRLHDFLGVTSGASAEVANLNYWAHWVGESADEHSTDDFMRDENSGQWHGVRLLRHLIDRLVPDSAHLPLNLHTMHSLVASRPALLTDSPRIRPLLSEALDRITSAGTLTRTGRTQVAGLHYALRLAER</sequence>
<evidence type="ECO:0000313" key="3">
    <source>
        <dbReference type="Proteomes" id="UP000199501"/>
    </source>
</evidence>
<feature type="domain" description="HTH cro/C1-type" evidence="1">
    <location>
        <begin position="83"/>
        <end position="116"/>
    </location>
</feature>
<dbReference type="RefSeq" id="WP_091449131.1">
    <property type="nucleotide sequence ID" value="NZ_FMZZ01000002.1"/>
</dbReference>
<organism evidence="2 3">
    <name type="scientific">Actinokineospora iranica</name>
    <dbReference type="NCBI Taxonomy" id="1271860"/>
    <lineage>
        <taxon>Bacteria</taxon>
        <taxon>Bacillati</taxon>
        <taxon>Actinomycetota</taxon>
        <taxon>Actinomycetes</taxon>
        <taxon>Pseudonocardiales</taxon>
        <taxon>Pseudonocardiaceae</taxon>
        <taxon>Actinokineospora</taxon>
    </lineage>
</organism>
<dbReference type="InterPro" id="IPR001387">
    <property type="entry name" value="Cro/C1-type_HTH"/>
</dbReference>
<dbReference type="Gene3D" id="1.10.260.40">
    <property type="entry name" value="lambda repressor-like DNA-binding domains"/>
    <property type="match status" value="1"/>
</dbReference>
<dbReference type="SMART" id="SM00530">
    <property type="entry name" value="HTH_XRE"/>
    <property type="match status" value="1"/>
</dbReference>
<dbReference type="AlphaFoldDB" id="A0A1G6M6S8"/>
<name>A0A1G6M6S8_9PSEU</name>
<evidence type="ECO:0000313" key="2">
    <source>
        <dbReference type="EMBL" id="SDC50655.1"/>
    </source>
</evidence>
<dbReference type="InterPro" id="IPR010982">
    <property type="entry name" value="Lambda_DNA-bd_dom_sf"/>
</dbReference>